<evidence type="ECO:0000256" key="1">
    <source>
        <dbReference type="ARBA" id="ARBA00004651"/>
    </source>
</evidence>
<dbReference type="Pfam" id="PF12704">
    <property type="entry name" value="MacB_PCD"/>
    <property type="match status" value="1"/>
</dbReference>
<feature type="transmembrane region" description="Helical" evidence="7">
    <location>
        <begin position="395"/>
        <end position="422"/>
    </location>
</feature>
<dbReference type="GO" id="GO:0005886">
    <property type="term" value="C:plasma membrane"/>
    <property type="evidence" value="ECO:0007669"/>
    <property type="project" value="UniProtKB-SubCell"/>
</dbReference>
<reference evidence="10 11" key="1">
    <citation type="submission" date="2018-02" db="EMBL/GenBank/DDBJ databases">
        <title>Corynebacterium alimpuense sp. nov., a marine obligate actinomycete isolated from sediments of Valparaiso bay, Chile.</title>
        <authorList>
            <person name="Claverias F."/>
            <person name="Gonzales-Siles L."/>
            <person name="Salva-Serra F."/>
            <person name="Inganaes E."/>
            <person name="Molin K."/>
            <person name="Cumsille A."/>
            <person name="Undabarrena A."/>
            <person name="Couve E."/>
            <person name="Moore E.R.B."/>
            <person name="Gomila M."/>
            <person name="Camara B."/>
        </authorList>
    </citation>
    <scope>NUCLEOTIDE SEQUENCE [LARGE SCALE GENOMIC DNA]</scope>
    <source>
        <strain evidence="10 11">CCUG 69366</strain>
    </source>
</reference>
<feature type="transmembrane region" description="Helical" evidence="7">
    <location>
        <begin position="428"/>
        <end position="450"/>
    </location>
</feature>
<evidence type="ECO:0000256" key="3">
    <source>
        <dbReference type="ARBA" id="ARBA00022692"/>
    </source>
</evidence>
<feature type="transmembrane region" description="Helical" evidence="7">
    <location>
        <begin position="718"/>
        <end position="743"/>
    </location>
</feature>
<dbReference type="Proteomes" id="UP000266975">
    <property type="component" value="Unassembled WGS sequence"/>
</dbReference>
<evidence type="ECO:0000256" key="2">
    <source>
        <dbReference type="ARBA" id="ARBA00022475"/>
    </source>
</evidence>
<keyword evidence="11" id="KW-1185">Reference proteome</keyword>
<name>A0A3M8K600_9CORY</name>
<evidence type="ECO:0000313" key="10">
    <source>
        <dbReference type="EMBL" id="RNE48653.1"/>
    </source>
</evidence>
<dbReference type="AlphaFoldDB" id="A0A3M8K600"/>
<evidence type="ECO:0000256" key="7">
    <source>
        <dbReference type="SAM" id="Phobius"/>
    </source>
</evidence>
<keyword evidence="4 7" id="KW-1133">Transmembrane helix</keyword>
<evidence type="ECO:0000256" key="6">
    <source>
        <dbReference type="ARBA" id="ARBA00038076"/>
    </source>
</evidence>
<feature type="transmembrane region" description="Helical" evidence="7">
    <location>
        <begin position="483"/>
        <end position="503"/>
    </location>
</feature>
<dbReference type="OrthoDB" id="9780560at2"/>
<comment type="caution">
    <text evidence="10">The sequence shown here is derived from an EMBL/GenBank/DDBJ whole genome shotgun (WGS) entry which is preliminary data.</text>
</comment>
<evidence type="ECO:0000259" key="8">
    <source>
        <dbReference type="Pfam" id="PF02687"/>
    </source>
</evidence>
<accession>A0A3M8K600</accession>
<evidence type="ECO:0000313" key="11">
    <source>
        <dbReference type="Proteomes" id="UP000266975"/>
    </source>
</evidence>
<dbReference type="InterPro" id="IPR025857">
    <property type="entry name" value="MacB_PCD"/>
</dbReference>
<evidence type="ECO:0000259" key="9">
    <source>
        <dbReference type="Pfam" id="PF12704"/>
    </source>
</evidence>
<gene>
    <name evidence="10" type="ORF">C5L39_09245</name>
</gene>
<feature type="domain" description="ABC3 transporter permease C-terminal" evidence="8">
    <location>
        <begin position="721"/>
        <end position="834"/>
    </location>
</feature>
<dbReference type="InterPro" id="IPR003838">
    <property type="entry name" value="ABC3_permease_C"/>
</dbReference>
<dbReference type="EMBL" id="PTJO01000005">
    <property type="protein sequence ID" value="RNE48653.1"/>
    <property type="molecule type" value="Genomic_DNA"/>
</dbReference>
<dbReference type="Pfam" id="PF02687">
    <property type="entry name" value="FtsX"/>
    <property type="match status" value="2"/>
</dbReference>
<proteinExistence type="inferred from homology"/>
<feature type="transmembrane region" description="Helical" evidence="7">
    <location>
        <begin position="350"/>
        <end position="370"/>
    </location>
</feature>
<dbReference type="InterPro" id="IPR050250">
    <property type="entry name" value="Macrolide_Exporter_MacB"/>
</dbReference>
<feature type="domain" description="MacB-like periplasmic core" evidence="9">
    <location>
        <begin position="23"/>
        <end position="244"/>
    </location>
</feature>
<feature type="transmembrane region" description="Helical" evidence="7">
    <location>
        <begin position="764"/>
        <end position="788"/>
    </location>
</feature>
<keyword evidence="2" id="KW-1003">Cell membrane</keyword>
<dbReference type="GO" id="GO:0022857">
    <property type="term" value="F:transmembrane transporter activity"/>
    <property type="evidence" value="ECO:0007669"/>
    <property type="project" value="TreeGrafter"/>
</dbReference>
<organism evidence="10 11">
    <name type="scientific">Corynebacterium alimapuense</name>
    <dbReference type="NCBI Taxonomy" id="1576874"/>
    <lineage>
        <taxon>Bacteria</taxon>
        <taxon>Bacillati</taxon>
        <taxon>Actinomycetota</taxon>
        <taxon>Actinomycetes</taxon>
        <taxon>Mycobacteriales</taxon>
        <taxon>Corynebacteriaceae</taxon>
        <taxon>Corynebacterium</taxon>
    </lineage>
</organism>
<feature type="transmembrane region" description="Helical" evidence="7">
    <location>
        <begin position="808"/>
        <end position="830"/>
    </location>
</feature>
<comment type="subcellular location">
    <subcellularLocation>
        <location evidence="1">Cell membrane</location>
        <topology evidence="1">Multi-pass membrane protein</topology>
    </subcellularLocation>
</comment>
<feature type="domain" description="ABC3 transporter permease C-terminal" evidence="8">
    <location>
        <begin position="259"/>
        <end position="380"/>
    </location>
</feature>
<keyword evidence="3 7" id="KW-0812">Transmembrane</keyword>
<keyword evidence="5 7" id="KW-0472">Membrane</keyword>
<comment type="similarity">
    <text evidence="6">Belongs to the ABC-4 integral membrane protein family.</text>
</comment>
<feature type="transmembrane region" description="Helical" evidence="7">
    <location>
        <begin position="20"/>
        <end position="42"/>
    </location>
</feature>
<dbReference type="PANTHER" id="PTHR30572">
    <property type="entry name" value="MEMBRANE COMPONENT OF TRANSPORTER-RELATED"/>
    <property type="match status" value="1"/>
</dbReference>
<dbReference type="PANTHER" id="PTHR30572:SF4">
    <property type="entry name" value="ABC TRANSPORTER PERMEASE YTRF"/>
    <property type="match status" value="1"/>
</dbReference>
<feature type="transmembrane region" description="Helical" evidence="7">
    <location>
        <begin position="302"/>
        <end position="330"/>
    </location>
</feature>
<evidence type="ECO:0000256" key="5">
    <source>
        <dbReference type="ARBA" id="ARBA00023136"/>
    </source>
</evidence>
<evidence type="ECO:0000256" key="4">
    <source>
        <dbReference type="ARBA" id="ARBA00022989"/>
    </source>
</evidence>
<dbReference type="RefSeq" id="WP_123048584.1">
    <property type="nucleotide sequence ID" value="NZ_PTJO01000005.1"/>
</dbReference>
<sequence>MKPQPILRMLVLRSLGAHKLRLFLTVVAVVLGTSFVSGAFILTASLSKAFDDITSGSVAGADLIIDSTPEYPLTLDTAAEISERADVDRTEVLDSRPVIIIGPDGAPYQSGGAGSWVLPYTPPEDAVISVSEVVEGRAPSAAGEATVNSEAAETAGIEIGDTISVVDYEKRLELEVVGINELSLATGGWAGASLDTDVFRSEFSDGNSLSRLAIEGSVTQQQLQADYPDLLVVTAEEAAEAESAEIGELLAFFTYILLAFGLIALMVGTFIISNTFSMIVAQRTREFALLRAIGMSRRQLTGSVLVEAIVIGVMGSILGIGVGIGLVRAIVVGMEAFGLGFPDAGLGLDAASVIAPIGIGVLVTAFSALAPARRAGKISPVGAMRQGDQMTHQPLLVRTLIGLALLLLGAAGTLIAVFATGWNTTDRAILTGGGALAIVAAVLLLSGWIARSLFSIRPPAGRVVALLAGTNLSRNPRRTAATAFALTLGVALVAVVGILGASVKESVFGDIDEQLKAKSVVATGIISNQGIPQQAVGDIEAIDSVAGTVAMTWLPMTINGQGASTNGQNAITSVLDDDPRIALALTETSGSFDAATQSPGVGLSDTVAATFGVSIGDNVDVEVPSTGQSVSVPVLVTWEDSSAYTPMAVSNVTAEELFPDQSQWSLDTLYVVYGEDADEAATHQQVIDAVAGYGVLQVMTAEEFGLAGAEQIDQLLTMVYALLALSVVIAALGIINTLALSIAERRHEFGMLRAVGMQRSQISRMILIESVYIAVFGAVFGIITGVWLGWCFVRILADQGIDRWLIPWSQMGALVLGAVIVGILAALWPARKAALTSAMSAVE</sequence>
<protein>
    <submittedName>
        <fullName evidence="10">ABC transporter permease</fullName>
    </submittedName>
</protein>
<feature type="transmembrane region" description="Helical" evidence="7">
    <location>
        <begin position="252"/>
        <end position="281"/>
    </location>
</feature>